<dbReference type="SMART" id="SM00577">
    <property type="entry name" value="CPDc"/>
    <property type="match status" value="1"/>
</dbReference>
<keyword evidence="1" id="KW-0653">Protein transport</keyword>
<dbReference type="Proteomes" id="UP001162156">
    <property type="component" value="Unassembled WGS sequence"/>
</dbReference>
<organism evidence="3 4">
    <name type="scientific">Rhamnusium bicolor</name>
    <dbReference type="NCBI Taxonomy" id="1586634"/>
    <lineage>
        <taxon>Eukaryota</taxon>
        <taxon>Metazoa</taxon>
        <taxon>Ecdysozoa</taxon>
        <taxon>Arthropoda</taxon>
        <taxon>Hexapoda</taxon>
        <taxon>Insecta</taxon>
        <taxon>Pterygota</taxon>
        <taxon>Neoptera</taxon>
        <taxon>Endopterygota</taxon>
        <taxon>Coleoptera</taxon>
        <taxon>Polyphaga</taxon>
        <taxon>Cucujiformia</taxon>
        <taxon>Chrysomeloidea</taxon>
        <taxon>Cerambycidae</taxon>
        <taxon>Lepturinae</taxon>
        <taxon>Rhagiini</taxon>
        <taxon>Rhamnusium</taxon>
    </lineage>
</organism>
<dbReference type="EMBL" id="JANEYF010005512">
    <property type="protein sequence ID" value="KAJ8927858.1"/>
    <property type="molecule type" value="Genomic_DNA"/>
</dbReference>
<accession>A0AAV8WNC2</accession>
<gene>
    <name evidence="3" type="ORF">NQ314_019636</name>
</gene>
<keyword evidence="1" id="KW-0813">Transport</keyword>
<dbReference type="Pfam" id="PF03031">
    <property type="entry name" value="NIF"/>
    <property type="match status" value="1"/>
</dbReference>
<keyword evidence="1" id="KW-0496">Mitochondrion</keyword>
<dbReference type="Gene3D" id="3.40.50.1000">
    <property type="entry name" value="HAD superfamily/HAD-like"/>
    <property type="match status" value="1"/>
</dbReference>
<keyword evidence="4" id="KW-1185">Reference proteome</keyword>
<proteinExistence type="inferred from homology"/>
<comment type="function">
    <text evidence="1">Essential component of the TIM23 complex, a complex that mediates the translocation of transit peptide-containing proteins across the mitochondrial inner membrane.</text>
</comment>
<keyword evidence="1" id="KW-0811">Translocation</keyword>
<dbReference type="PROSITE" id="PS50969">
    <property type="entry name" value="FCP1"/>
    <property type="match status" value="1"/>
</dbReference>
<keyword evidence="1" id="KW-1133">Transmembrane helix</keyword>
<name>A0AAV8WNC2_9CUCU</name>
<keyword evidence="1" id="KW-0812">Transmembrane</keyword>
<dbReference type="SUPFAM" id="SSF56784">
    <property type="entry name" value="HAD-like"/>
    <property type="match status" value="1"/>
</dbReference>
<dbReference type="AlphaFoldDB" id="A0AAV8WNC2"/>
<keyword evidence="1" id="KW-0472">Membrane</keyword>
<keyword evidence="1" id="KW-0809">Transit peptide</keyword>
<sequence>MNKISRRTLNILREKSHVCINKTIVTPHSFELSAYYSRDSERKVKNIKDRNRQKSLAEIKVKGKKTKTQTWKSITQKLAYFGASVTCIGVYLISFLGSAERDEDEKPIRDDLSNRNIINQYILRAYRELVYYSSLIKGPLNEKLLPDHLAYPYMQPKYTLVLELTDVLVHTQWSYTEGWRFKKLDALDPKNIIAYKLVRGTTHFEGGNHVKKLNNLNRDLSKVICIDWNDKNVKYNPENLFNIKRWDGNDDDTSLLDLTTFLKTIADSDIADVRDVLKYYSKYPDPIAAFREKQERLIEELERQAAARRAKVPSNMSRLLIF</sequence>
<protein>
    <recommendedName>
        <fullName evidence="1">Mitochondrial import inner membrane translocase subunit TIM50</fullName>
    </recommendedName>
</protein>
<dbReference type="InterPro" id="IPR050365">
    <property type="entry name" value="TIM50"/>
</dbReference>
<comment type="subunit">
    <text evidence="1">Component of the TIM23 complex.</text>
</comment>
<dbReference type="GO" id="GO:0005744">
    <property type="term" value="C:TIM23 mitochondrial import inner membrane translocase complex"/>
    <property type="evidence" value="ECO:0007669"/>
    <property type="project" value="UniProtKB-UniRule"/>
</dbReference>
<dbReference type="GO" id="GO:0015031">
    <property type="term" value="P:protein transport"/>
    <property type="evidence" value="ECO:0007669"/>
    <property type="project" value="UniProtKB-KW"/>
</dbReference>
<dbReference type="InterPro" id="IPR023214">
    <property type="entry name" value="HAD_sf"/>
</dbReference>
<comment type="caution">
    <text evidence="3">The sequence shown here is derived from an EMBL/GenBank/DDBJ whole genome shotgun (WGS) entry which is preliminary data.</text>
</comment>
<comment type="similarity">
    <text evidence="1">Belongs to the TIM50 family.</text>
</comment>
<evidence type="ECO:0000313" key="3">
    <source>
        <dbReference type="EMBL" id="KAJ8927858.1"/>
    </source>
</evidence>
<feature type="domain" description="FCP1 homology" evidence="2">
    <location>
        <begin position="114"/>
        <end position="265"/>
    </location>
</feature>
<comment type="subcellular location">
    <subcellularLocation>
        <location evidence="1">Mitochondrion inner membrane</location>
        <topology evidence="1">Single-pass membrane protein</topology>
    </subcellularLocation>
</comment>
<evidence type="ECO:0000256" key="1">
    <source>
        <dbReference type="RuleBase" id="RU365079"/>
    </source>
</evidence>
<reference evidence="3" key="1">
    <citation type="journal article" date="2023" name="Insect Mol. Biol.">
        <title>Genome sequencing provides insights into the evolution of gene families encoding plant cell wall-degrading enzymes in longhorned beetles.</title>
        <authorList>
            <person name="Shin N.R."/>
            <person name="Okamura Y."/>
            <person name="Kirsch R."/>
            <person name="Pauchet Y."/>
        </authorList>
    </citation>
    <scope>NUCLEOTIDE SEQUENCE</scope>
    <source>
        <strain evidence="3">RBIC_L_NR</strain>
    </source>
</reference>
<feature type="transmembrane region" description="Helical" evidence="1">
    <location>
        <begin position="78"/>
        <end position="99"/>
    </location>
</feature>
<evidence type="ECO:0000313" key="4">
    <source>
        <dbReference type="Proteomes" id="UP001162156"/>
    </source>
</evidence>
<dbReference type="InterPro" id="IPR004274">
    <property type="entry name" value="FCP1_dom"/>
</dbReference>
<dbReference type="PANTHER" id="PTHR12210">
    <property type="entry name" value="DULLARD PROTEIN PHOSPHATASE"/>
    <property type="match status" value="1"/>
</dbReference>
<evidence type="ECO:0000259" key="2">
    <source>
        <dbReference type="PROSITE" id="PS50969"/>
    </source>
</evidence>
<dbReference type="InterPro" id="IPR036412">
    <property type="entry name" value="HAD-like_sf"/>
</dbReference>